<sequence>MFKKFTLTDKLLFISAMLSLVYAEILFFTGNTDQAIFIGLWVPSILAFGIYLKLINNKNND</sequence>
<keyword evidence="1" id="KW-0812">Transmembrane</keyword>
<dbReference type="AlphaFoldDB" id="A0A328X0K7"/>
<comment type="caution">
    <text evidence="2">The sequence shown here is derived from an EMBL/GenBank/DDBJ whole genome shotgun (WGS) entry which is preliminary data.</text>
</comment>
<name>A0A328X0K7_9FLAO</name>
<accession>A0A328X0K7</accession>
<feature type="transmembrane region" description="Helical" evidence="1">
    <location>
        <begin position="35"/>
        <end position="55"/>
    </location>
</feature>
<gene>
    <name evidence="2" type="ORF">B0I10_101107</name>
</gene>
<evidence type="ECO:0000313" key="3">
    <source>
        <dbReference type="Proteomes" id="UP000249518"/>
    </source>
</evidence>
<protein>
    <submittedName>
        <fullName evidence="2">Uncharacterized protein</fullName>
    </submittedName>
</protein>
<keyword evidence="1" id="KW-1133">Transmembrane helix</keyword>
<keyword evidence="3" id="KW-1185">Reference proteome</keyword>
<feature type="transmembrane region" description="Helical" evidence="1">
    <location>
        <begin position="12"/>
        <end position="29"/>
    </location>
</feature>
<evidence type="ECO:0000313" key="2">
    <source>
        <dbReference type="EMBL" id="RAR50936.1"/>
    </source>
</evidence>
<evidence type="ECO:0000256" key="1">
    <source>
        <dbReference type="SAM" id="Phobius"/>
    </source>
</evidence>
<proteinExistence type="predicted"/>
<keyword evidence="1" id="KW-0472">Membrane</keyword>
<dbReference type="EMBL" id="QLSV01000001">
    <property type="protein sequence ID" value="RAR50936.1"/>
    <property type="molecule type" value="Genomic_DNA"/>
</dbReference>
<dbReference type="Proteomes" id="UP000249518">
    <property type="component" value="Unassembled WGS sequence"/>
</dbReference>
<reference evidence="2 3" key="1">
    <citation type="submission" date="2018-06" db="EMBL/GenBank/DDBJ databases">
        <title>Genomic Encyclopedia of Type Strains, Phase III (KMG-III): the genomes of soil and plant-associated and newly described type strains.</title>
        <authorList>
            <person name="Whitman W."/>
        </authorList>
    </citation>
    <scope>NUCLEOTIDE SEQUENCE [LARGE SCALE GENOMIC DNA]</scope>
    <source>
        <strain evidence="2 3">CGMCC 1.12504</strain>
    </source>
</reference>
<organism evidence="2 3">
    <name type="scientific">Flavobacterium lacus</name>
    <dbReference type="NCBI Taxonomy" id="1353778"/>
    <lineage>
        <taxon>Bacteria</taxon>
        <taxon>Pseudomonadati</taxon>
        <taxon>Bacteroidota</taxon>
        <taxon>Flavobacteriia</taxon>
        <taxon>Flavobacteriales</taxon>
        <taxon>Flavobacteriaceae</taxon>
        <taxon>Flavobacterium</taxon>
    </lineage>
</organism>